<gene>
    <name evidence="1" type="ORF">MUN53_17975</name>
</gene>
<evidence type="ECO:0000313" key="1">
    <source>
        <dbReference type="EMBL" id="MCJ2382465.1"/>
    </source>
</evidence>
<name>A0ABT0C692_9BACT</name>
<reference evidence="1 2" key="1">
    <citation type="submission" date="2022-03" db="EMBL/GenBank/DDBJ databases">
        <title>Parabacteroides sp. nov. isolated from swine feces.</title>
        <authorList>
            <person name="Bak J.E."/>
        </authorList>
    </citation>
    <scope>NUCLEOTIDE SEQUENCE [LARGE SCALE GENOMIC DNA]</scope>
    <source>
        <strain evidence="1 2">AGMB00274</strain>
    </source>
</reference>
<dbReference type="PROSITE" id="PS51257">
    <property type="entry name" value="PROKAR_LIPOPROTEIN"/>
    <property type="match status" value="1"/>
</dbReference>
<proteinExistence type="predicted"/>
<keyword evidence="2" id="KW-1185">Reference proteome</keyword>
<protein>
    <submittedName>
        <fullName evidence="1">6-bladed beta-propeller</fullName>
    </submittedName>
</protein>
<sequence>MNPKTFISLITVLWAGCLFVGCGFNQRQESGHDENGVPLIEIPADITPTVDQLFPLSEVASDIEFVQLEVTDESMLREEIHNIQVSDSFILVDDLFSVCLYTRDGKFLRRIGNRGEGPKEYDFSLLLVLDETNQEIYIQTIKAIKVFGLDGQYKRTIPNTKLIDIYSNLEPAMYKWKEYIFLRDYIPLGFPRQDIWTWALTDSSFQIKKKYYNPEVIKRKDELNKQVGNLFGEPKWGEGSKNLKDFYAGDFTMSFGLSDAILKFDTTQLTFNALYNFHFEKKVPFEMAAQWGKLDDRVFDYYILCDYLLSKDYLYLLLNKGREGIVVRYNKKKGETDFAPYENKIVERKLEFADVVHRSFSEKSMLFRNDMSGGCPFRVDYKSENGKYLVDIMNIDEIEQNIDIEKLKDEQVKDESSKQRWLDLLNRLSEDEQIIVIATLK</sequence>
<comment type="caution">
    <text evidence="1">The sequence shown here is derived from an EMBL/GenBank/DDBJ whole genome shotgun (WGS) entry which is preliminary data.</text>
</comment>
<dbReference type="Proteomes" id="UP001165444">
    <property type="component" value="Unassembled WGS sequence"/>
</dbReference>
<evidence type="ECO:0000313" key="2">
    <source>
        <dbReference type="Proteomes" id="UP001165444"/>
    </source>
</evidence>
<dbReference type="EMBL" id="JAKZMM010000090">
    <property type="protein sequence ID" value="MCJ2382465.1"/>
    <property type="molecule type" value="Genomic_DNA"/>
</dbReference>
<dbReference type="Pfam" id="PF17170">
    <property type="entry name" value="DUF5128"/>
    <property type="match status" value="1"/>
</dbReference>
<accession>A0ABT0C692</accession>
<dbReference type="RefSeq" id="WP_243326781.1">
    <property type="nucleotide sequence ID" value="NZ_JAKZMM010000090.1"/>
</dbReference>
<organism evidence="1 2">
    <name type="scientific">Parabacteroides faecalis</name>
    <dbReference type="NCBI Taxonomy" id="2924040"/>
    <lineage>
        <taxon>Bacteria</taxon>
        <taxon>Pseudomonadati</taxon>
        <taxon>Bacteroidota</taxon>
        <taxon>Bacteroidia</taxon>
        <taxon>Bacteroidales</taxon>
        <taxon>Tannerellaceae</taxon>
        <taxon>Parabacteroides</taxon>
    </lineage>
</organism>